<proteinExistence type="predicted"/>
<gene>
    <name evidence="1" type="ORF">CPMG_00194</name>
</gene>
<dbReference type="InterPro" id="IPR036086">
    <property type="entry name" value="ParB/Sulfiredoxin_sf"/>
</dbReference>
<evidence type="ECO:0000313" key="2">
    <source>
        <dbReference type="Proteomes" id="UP000012039"/>
    </source>
</evidence>
<name>M4QDH6_9CAUD</name>
<dbReference type="Proteomes" id="UP000012039">
    <property type="component" value="Segment"/>
</dbReference>
<dbReference type="RefSeq" id="YP_007673939.1">
    <property type="nucleotide sequence ID" value="NC_020845.1"/>
</dbReference>
<reference evidence="1 2" key="1">
    <citation type="submission" date="2010-11" db="EMBL/GenBank/DDBJ databases">
        <title>The Genome Sequence of Cyanophage MED4-213.</title>
        <authorList>
            <consortium name="The Broad Institute Genome Sequencing Platform"/>
            <person name="Henn M.R."/>
            <person name="Sullivan M.S."/>
            <person name="Osburne M.S."/>
            <person name="Levin J."/>
            <person name="Malboeuf C."/>
            <person name="Casali M."/>
            <person name="Russ C."/>
            <person name="Lennon N."/>
            <person name="Chapman S.B."/>
            <person name="Erlich R."/>
            <person name="Young S.K."/>
            <person name="Yandava C."/>
            <person name="Zeng Q."/>
            <person name="Alvarado L."/>
            <person name="Anderson S."/>
            <person name="Berlin A."/>
            <person name="Chen Z."/>
            <person name="Freedman E."/>
            <person name="Gellesch M."/>
            <person name="Goldberg J."/>
            <person name="Green L."/>
            <person name="Griggs A."/>
            <person name="Gujja S."/>
            <person name="Heilman E.R."/>
            <person name="Heiman D."/>
            <person name="Hollinger A."/>
            <person name="Howarth C."/>
            <person name="Larson L."/>
            <person name="Mehta T."/>
            <person name="Pearson M."/>
            <person name="Roberts A."/>
            <person name="Ryan E."/>
            <person name="Saif S."/>
            <person name="Shea T."/>
            <person name="Shenoy N."/>
            <person name="Sisk P."/>
            <person name="Stolte C."/>
            <person name="Sykes S."/>
            <person name="White J."/>
            <person name="Yu Q."/>
            <person name="Coleman M.L."/>
            <person name="Huang K.H."/>
            <person name="Weigele P.R."/>
            <person name="DeFrancesco A.S."/>
            <person name="Kern S.E."/>
            <person name="Thompson L.R."/>
            <person name="Fu R."/>
            <person name="Hombeck B."/>
            <person name="Chisholm S.W."/>
            <person name="Haas B."/>
            <person name="Nusbaum C."/>
            <person name="Birren B."/>
        </authorList>
    </citation>
    <scope>NUCLEOTIDE SEQUENCE [LARGE SCALE GENOMIC DNA]</scope>
    <source>
        <strain evidence="1">MED4-213</strain>
    </source>
</reference>
<dbReference type="GeneID" id="15010463"/>
<protein>
    <recommendedName>
        <fullName evidence="3">ParB/Sulfiredoxin domain-containing protein</fullName>
    </recommendedName>
</protein>
<organism evidence="1 2">
    <name type="scientific">Prochlorococcus phage MED4-213</name>
    <dbReference type="NCBI Taxonomy" id="889956"/>
    <lineage>
        <taxon>Viruses</taxon>
        <taxon>Duplodnaviria</taxon>
        <taxon>Heunggongvirae</taxon>
        <taxon>Uroviricota</taxon>
        <taxon>Caudoviricetes</taxon>
        <taxon>Eurybiavirus</taxon>
        <taxon>Eurybiavirus MED4213</taxon>
    </lineage>
</organism>
<dbReference type="EMBL" id="HQ634174">
    <property type="protein sequence ID" value="AGH26294.1"/>
    <property type="molecule type" value="Genomic_DNA"/>
</dbReference>
<accession>M4QDH6</accession>
<sequence length="345" mass="39266">MTIAASNIRNLIPFAGGNWDALTNNPVFSALVADAPEFWGLSEGEYKILDFIDENVICDPDSDTDGNSARAGGTRCKKKDLHLGYDPTQRPLIVVRHKGKYYLWDGFNRWIELSDLGETSAPVWLYDLLDGYDFDEVKEHVQLSANNHAKSDEATRRDFINCGVRWAERNSIDDLEEIKTWINRSEHQWKSKEVDKIASSILVESEVVNVRHIPTGSAARSEAYEFLDLDLKYGEDKITNPIVLCTKEDDYIKDAFMTHMKKFVQDDDLETTELVGYTKGCESEEAVIEQREDAKDRFDELDALVCDYAFKKMKLNGKVPYKWIGFLPQLLGKECGDGIANKLVK</sequence>
<dbReference type="KEGG" id="vg:15010463"/>
<dbReference type="SUPFAM" id="SSF110849">
    <property type="entry name" value="ParB/Sulfiredoxin"/>
    <property type="match status" value="1"/>
</dbReference>
<evidence type="ECO:0000313" key="1">
    <source>
        <dbReference type="EMBL" id="AGH26294.1"/>
    </source>
</evidence>
<evidence type="ECO:0008006" key="3">
    <source>
        <dbReference type="Google" id="ProtNLM"/>
    </source>
</evidence>
<keyword evidence="2" id="KW-1185">Reference proteome</keyword>